<evidence type="ECO:0000256" key="2">
    <source>
        <dbReference type="ARBA" id="ARBA00004229"/>
    </source>
</evidence>
<gene>
    <name evidence="10" type="ORF">QTG54_007982</name>
</gene>
<evidence type="ECO:0000313" key="10">
    <source>
        <dbReference type="EMBL" id="KAK1741504.1"/>
    </source>
</evidence>
<accession>A0AAD8Y804</accession>
<sequence length="298" mass="31124">MMKLAVISALAGSAAAFAPAQTGARSTSLNAFSAVESKTVLFNGEISGPAIGQLAQVNPLLWVFLGAGIAKAETIRAEIGWVEPADVPFDKPGQLRDSYVPGDIGFDPLGLKPESEEEFIAMQNKELQNGRLGMLAAAGFLAQELLAVISALAGSAAAFAPAQTGARSTSLNAFSAVESKTVLFNGEISGPAIGQLAQVNPLLWVFLGAGIAKAETIRAEIGWVEPADVPFDKPGQLRDSYVPGDIGFDPLGLKPESEEEFIAMQNKELQNGRLGMLAAAGFLAQELVDGKGIIEHFS</sequence>
<dbReference type="SUPFAM" id="SSF103511">
    <property type="entry name" value="Chlorophyll a-b binding protein"/>
    <property type="match status" value="2"/>
</dbReference>
<protein>
    <submittedName>
        <fullName evidence="10">Chlorophyll a-b binding domain-containing protein</fullName>
    </submittedName>
</protein>
<evidence type="ECO:0000256" key="5">
    <source>
        <dbReference type="ARBA" id="ARBA00022531"/>
    </source>
</evidence>
<dbReference type="EMBL" id="JATAAI010000013">
    <property type="protein sequence ID" value="KAK1741504.1"/>
    <property type="molecule type" value="Genomic_DNA"/>
</dbReference>
<comment type="function">
    <text evidence="1">The light-harvesting complex (LHC) functions as a light receptor, it captures and delivers excitation energy to photosystems with which it is closely associated. Energy is transferred from the carotenoid and chlorophyll C (or B) to chlorophyll A and the photosynthetic reaction centers where it is used to synthesize ATP and reducing power.</text>
</comment>
<feature type="binding site" evidence="8">
    <location>
        <position position="285"/>
    </location>
    <ligand>
        <name>chlorophyll a</name>
        <dbReference type="ChEBI" id="CHEBI:58416"/>
        <label>1</label>
    </ligand>
</feature>
<dbReference type="GO" id="GO:0009507">
    <property type="term" value="C:chloroplast"/>
    <property type="evidence" value="ECO:0007669"/>
    <property type="project" value="UniProtKB-SubCell"/>
</dbReference>
<evidence type="ECO:0000256" key="3">
    <source>
        <dbReference type="ARBA" id="ARBA00005933"/>
    </source>
</evidence>
<reference evidence="10" key="1">
    <citation type="submission" date="2023-06" db="EMBL/GenBank/DDBJ databases">
        <title>Survivors Of The Sea: Transcriptome response of Skeletonema marinoi to long-term dormancy.</title>
        <authorList>
            <person name="Pinder M.I.M."/>
            <person name="Kourtchenko O."/>
            <person name="Robertson E.K."/>
            <person name="Larsson T."/>
            <person name="Maumus F."/>
            <person name="Osuna-Cruz C.M."/>
            <person name="Vancaester E."/>
            <person name="Stenow R."/>
            <person name="Vandepoele K."/>
            <person name="Ploug H."/>
            <person name="Bruchert V."/>
            <person name="Godhe A."/>
            <person name="Topel M."/>
        </authorList>
    </citation>
    <scope>NUCLEOTIDE SEQUENCE</scope>
    <source>
        <strain evidence="10">R05AC</strain>
    </source>
</reference>
<dbReference type="Proteomes" id="UP001224775">
    <property type="component" value="Unassembled WGS sequence"/>
</dbReference>
<evidence type="ECO:0000256" key="9">
    <source>
        <dbReference type="SAM" id="SignalP"/>
    </source>
</evidence>
<proteinExistence type="inferred from homology"/>
<dbReference type="Gene3D" id="1.10.3460.10">
    <property type="entry name" value="Chlorophyll a/b binding protein domain"/>
    <property type="match status" value="2"/>
</dbReference>
<evidence type="ECO:0000256" key="1">
    <source>
        <dbReference type="ARBA" id="ARBA00004022"/>
    </source>
</evidence>
<dbReference type="InterPro" id="IPR022796">
    <property type="entry name" value="Chloroa_b-bind"/>
</dbReference>
<evidence type="ECO:0000256" key="6">
    <source>
        <dbReference type="ARBA" id="ARBA00022640"/>
    </source>
</evidence>
<evidence type="ECO:0000256" key="8">
    <source>
        <dbReference type="PIRSR" id="PIRSR601344-1"/>
    </source>
</evidence>
<dbReference type="GO" id="GO:0030076">
    <property type="term" value="C:light-harvesting complex"/>
    <property type="evidence" value="ECO:0007669"/>
    <property type="project" value="UniProtKB-KW"/>
</dbReference>
<name>A0AAD8Y804_9STRA</name>
<dbReference type="GO" id="GO:0016168">
    <property type="term" value="F:chlorophyll binding"/>
    <property type="evidence" value="ECO:0007669"/>
    <property type="project" value="UniProtKB-KW"/>
</dbReference>
<feature type="signal peptide" evidence="9">
    <location>
        <begin position="1"/>
        <end position="16"/>
    </location>
</feature>
<keyword evidence="7" id="KW-0437">Light-harvesting polypeptide</keyword>
<keyword evidence="11" id="KW-1185">Reference proteome</keyword>
<feature type="binding site" evidence="8">
    <location>
        <position position="267"/>
    </location>
    <ligand>
        <name>chlorophyll a</name>
        <dbReference type="ChEBI" id="CHEBI:58416"/>
        <label>1</label>
    </ligand>
</feature>
<feature type="binding site" evidence="8">
    <location>
        <position position="268"/>
    </location>
    <ligand>
        <name>chlorophyll a</name>
        <dbReference type="ChEBI" id="CHEBI:58416"/>
        <label>1</label>
    </ligand>
</feature>
<feature type="chain" id="PRO_5041905217" evidence="9">
    <location>
        <begin position="17"/>
        <end position="298"/>
    </location>
</feature>
<evidence type="ECO:0000256" key="4">
    <source>
        <dbReference type="ARBA" id="ARBA00022528"/>
    </source>
</evidence>
<keyword evidence="8" id="KW-0157">Chromophore</keyword>
<feature type="binding site" description="axial binding residue" evidence="8">
    <location>
        <position position="225"/>
    </location>
    <ligand>
        <name>chlorophyll b</name>
        <dbReference type="ChEBI" id="CHEBI:61721"/>
        <label>1</label>
    </ligand>
    <ligandPart>
        <name>Mg</name>
        <dbReference type="ChEBI" id="CHEBI:25107"/>
    </ligandPart>
</feature>
<comment type="caution">
    <text evidence="10">The sequence shown here is derived from an EMBL/GenBank/DDBJ whole genome shotgun (WGS) entry which is preliminary data.</text>
</comment>
<comment type="similarity">
    <text evidence="3">Belongs to the fucoxanthin chlorophyll protein family.</text>
</comment>
<keyword evidence="6" id="KW-0934">Plastid</keyword>
<dbReference type="PANTHER" id="PTHR21649">
    <property type="entry name" value="CHLOROPHYLL A/B BINDING PROTEIN"/>
    <property type="match status" value="1"/>
</dbReference>
<keyword evidence="5" id="KW-0602">Photosynthesis</keyword>
<feature type="non-terminal residue" evidence="10">
    <location>
        <position position="1"/>
    </location>
</feature>
<keyword evidence="4" id="KW-0150">Chloroplast</keyword>
<organism evidence="10 11">
    <name type="scientific">Skeletonema marinoi</name>
    <dbReference type="NCBI Taxonomy" id="267567"/>
    <lineage>
        <taxon>Eukaryota</taxon>
        <taxon>Sar</taxon>
        <taxon>Stramenopiles</taxon>
        <taxon>Ochrophyta</taxon>
        <taxon>Bacillariophyta</taxon>
        <taxon>Coscinodiscophyceae</taxon>
        <taxon>Thalassiosirophycidae</taxon>
        <taxon>Thalassiosirales</taxon>
        <taxon>Skeletonemataceae</taxon>
        <taxon>Skeletonema</taxon>
        <taxon>Skeletonema marinoi-dohrnii complex</taxon>
    </lineage>
</organism>
<feature type="binding site" description="axial binding residue" evidence="8">
    <location>
        <position position="131"/>
    </location>
    <ligand>
        <name>chlorophyll b</name>
        <dbReference type="ChEBI" id="CHEBI:61721"/>
        <label>1</label>
    </ligand>
    <ligandPart>
        <name>Mg</name>
        <dbReference type="ChEBI" id="CHEBI:25107"/>
    </ligandPart>
</feature>
<dbReference type="GO" id="GO:0009765">
    <property type="term" value="P:photosynthesis, light harvesting"/>
    <property type="evidence" value="ECO:0007669"/>
    <property type="project" value="InterPro"/>
</dbReference>
<feature type="binding site" evidence="8">
    <location>
        <position position="271"/>
    </location>
    <ligand>
        <name>chlorophyll a</name>
        <dbReference type="ChEBI" id="CHEBI:58416"/>
        <label>1</label>
    </ligand>
</feature>
<comment type="subcellular location">
    <subcellularLocation>
        <location evidence="2">Plastid</location>
        <location evidence="2">Chloroplast</location>
    </subcellularLocation>
</comment>
<feature type="binding site" evidence="8">
    <location>
        <position position="126"/>
    </location>
    <ligand>
        <name>chlorophyll a</name>
        <dbReference type="ChEBI" id="CHEBI:58416"/>
        <label>1</label>
    </ligand>
</feature>
<dbReference type="Pfam" id="PF00504">
    <property type="entry name" value="Chloroa_b-bind"/>
    <property type="match status" value="2"/>
</dbReference>
<dbReference type="GO" id="GO:0016020">
    <property type="term" value="C:membrane"/>
    <property type="evidence" value="ECO:0007669"/>
    <property type="project" value="InterPro"/>
</dbReference>
<dbReference type="AlphaFoldDB" id="A0AAD8Y804"/>
<evidence type="ECO:0000313" key="11">
    <source>
        <dbReference type="Proteomes" id="UP001224775"/>
    </source>
</evidence>
<evidence type="ECO:0000256" key="7">
    <source>
        <dbReference type="ARBA" id="ARBA00023243"/>
    </source>
</evidence>
<keyword evidence="8" id="KW-0148">Chlorophyll</keyword>
<keyword evidence="9" id="KW-0732">Signal</keyword>
<feature type="binding site" evidence="8">
    <location>
        <position position="273"/>
    </location>
    <ligand>
        <name>chlorophyll a</name>
        <dbReference type="ChEBI" id="CHEBI:58416"/>
        <label>1</label>
    </ligand>
</feature>
<dbReference type="InterPro" id="IPR001344">
    <property type="entry name" value="Chloro_AB-bd_pln"/>
</dbReference>